<evidence type="ECO:0000313" key="16">
    <source>
        <dbReference type="WormBase" id="C17A2.8"/>
    </source>
</evidence>
<keyword evidence="2 10" id="KW-0479">Metal-binding</keyword>
<dbReference type="SUPFAM" id="SSF57716">
    <property type="entry name" value="Glucocorticoid receptor-like (DNA-binding domain)"/>
    <property type="match status" value="1"/>
</dbReference>
<evidence type="ECO:0000256" key="7">
    <source>
        <dbReference type="ARBA" id="ARBA00023163"/>
    </source>
</evidence>
<dbReference type="AlphaFoldDB" id="O16537"/>
<dbReference type="SUPFAM" id="SSF48508">
    <property type="entry name" value="Nuclear receptor ligand-binding domain"/>
    <property type="match status" value="1"/>
</dbReference>
<evidence type="ECO:0000256" key="2">
    <source>
        <dbReference type="ARBA" id="ARBA00022723"/>
    </source>
</evidence>
<evidence type="ECO:0000256" key="10">
    <source>
        <dbReference type="RuleBase" id="RU004334"/>
    </source>
</evidence>
<keyword evidence="9 10" id="KW-0539">Nucleus</keyword>
<dbReference type="PIR" id="T31920">
    <property type="entry name" value="T31920"/>
</dbReference>
<feature type="domain" description="NR LBD" evidence="13">
    <location>
        <begin position="110"/>
        <end position="324"/>
    </location>
</feature>
<dbReference type="CTD" id="191721"/>
<dbReference type="PANTHER" id="PTHR46397">
    <property type="entry name" value="NUCLEAR HORMONE RECEPTOR FAMILY-RELATED"/>
    <property type="match status" value="1"/>
</dbReference>
<dbReference type="Gene3D" id="1.10.565.10">
    <property type="entry name" value="Retinoid X Receptor"/>
    <property type="match status" value="1"/>
</dbReference>
<evidence type="ECO:0000256" key="1">
    <source>
        <dbReference type="ARBA" id="ARBA00005993"/>
    </source>
</evidence>
<dbReference type="SMR" id="O16537"/>
<keyword evidence="7 10" id="KW-0804">Transcription</keyword>
<dbReference type="PANTHER" id="PTHR46397:SF3">
    <property type="entry name" value="NR LBD DOMAIN-CONTAINING PROTEIN-RELATED"/>
    <property type="match status" value="1"/>
</dbReference>
<dbReference type="GO" id="GO:0005634">
    <property type="term" value="C:nucleus"/>
    <property type="evidence" value="ECO:0007669"/>
    <property type="project" value="UniProtKB-SubCell"/>
</dbReference>
<feature type="compositionally biased region" description="Low complexity" evidence="11">
    <location>
        <begin position="79"/>
        <end position="103"/>
    </location>
</feature>
<comment type="similarity">
    <text evidence="1 10">Belongs to the nuclear hormone receptor family.</text>
</comment>
<dbReference type="GO" id="GO:0043565">
    <property type="term" value="F:sequence-specific DNA binding"/>
    <property type="evidence" value="ECO:0007669"/>
    <property type="project" value="InterPro"/>
</dbReference>
<dbReference type="RefSeq" id="NP_494671.2">
    <property type="nucleotide sequence ID" value="NM_062270.6"/>
</dbReference>
<protein>
    <submittedName>
        <fullName evidence="14">Nuclear receptor domain-containing protein</fullName>
    </submittedName>
</protein>
<keyword evidence="6 10" id="KW-0238">DNA-binding</keyword>
<accession>O16537</accession>
<dbReference type="PROSITE" id="PS00031">
    <property type="entry name" value="NUCLEAR_REC_DBD_1"/>
    <property type="match status" value="1"/>
</dbReference>
<evidence type="ECO:0000256" key="4">
    <source>
        <dbReference type="ARBA" id="ARBA00022833"/>
    </source>
</evidence>
<dbReference type="PhylomeDB" id="O16537"/>
<dbReference type="OrthoDB" id="10018779at2759"/>
<dbReference type="PRINTS" id="PR00047">
    <property type="entry name" value="STROIDFINGER"/>
</dbReference>
<dbReference type="PaxDb" id="6239-C17A2.8"/>
<keyword evidence="3 10" id="KW-0863">Zinc-finger</keyword>
<dbReference type="InterPro" id="IPR035500">
    <property type="entry name" value="NHR-like_dom_sf"/>
</dbReference>
<evidence type="ECO:0000259" key="12">
    <source>
        <dbReference type="PROSITE" id="PS51030"/>
    </source>
</evidence>
<dbReference type="WormBase" id="C17A2.8">
    <property type="protein sequence ID" value="CE34695"/>
    <property type="gene ID" value="WBGene00003662"/>
    <property type="gene designation" value="nhr-72"/>
</dbReference>
<evidence type="ECO:0000256" key="3">
    <source>
        <dbReference type="ARBA" id="ARBA00022771"/>
    </source>
</evidence>
<dbReference type="GO" id="GO:0008270">
    <property type="term" value="F:zinc ion binding"/>
    <property type="evidence" value="ECO:0007669"/>
    <property type="project" value="UniProtKB-KW"/>
</dbReference>
<dbReference type="EMBL" id="BX284602">
    <property type="protein sequence ID" value="CCD64796.1"/>
    <property type="molecule type" value="Genomic_DNA"/>
</dbReference>
<gene>
    <name evidence="14 16" type="primary">nhr-72</name>
    <name evidence="16" type="ORF">C17A2.8</name>
    <name evidence="14" type="ORF">CELE_C17A2.8</name>
</gene>
<dbReference type="PROSITE" id="PS51843">
    <property type="entry name" value="NR_LBD"/>
    <property type="match status" value="1"/>
</dbReference>
<dbReference type="SMART" id="SM00430">
    <property type="entry name" value="HOLI"/>
    <property type="match status" value="1"/>
</dbReference>
<dbReference type="InterPro" id="IPR000536">
    <property type="entry name" value="Nucl_hrmn_rcpt_lig-bd"/>
</dbReference>
<dbReference type="InParanoid" id="O16537"/>
<dbReference type="Proteomes" id="UP000001940">
    <property type="component" value="Chromosome II"/>
</dbReference>
<dbReference type="Gene3D" id="3.30.50.10">
    <property type="entry name" value="Erythroid Transcription Factor GATA-1, subunit A"/>
    <property type="match status" value="1"/>
</dbReference>
<dbReference type="GeneID" id="191721"/>
<comment type="subcellular location">
    <subcellularLocation>
        <location evidence="10">Nucleus</location>
    </subcellularLocation>
</comment>
<dbReference type="InterPro" id="IPR001628">
    <property type="entry name" value="Znf_hrmn_rcpt"/>
</dbReference>
<evidence type="ECO:0000313" key="14">
    <source>
        <dbReference type="EMBL" id="CCD64796.1"/>
    </source>
</evidence>
<dbReference type="AGR" id="WB:WBGene00003662"/>
<keyword evidence="4 10" id="KW-0862">Zinc</keyword>
<dbReference type="GO" id="GO:0003700">
    <property type="term" value="F:DNA-binding transcription factor activity"/>
    <property type="evidence" value="ECO:0007669"/>
    <property type="project" value="InterPro"/>
</dbReference>
<dbReference type="HOGENOM" id="CLU_066719_0_0_1"/>
<dbReference type="UCSC" id="C17A2.8">
    <property type="organism name" value="c. elegans"/>
</dbReference>
<sequence>MNVFYGPCLVCNDVKNTSMHFGVNSCAACAAFFRRTTENQYACSRNNNCATSYERKILCRACRYTNCLKAGMSRGNEASSQRSIPSSGSSNSSSTSRSNSPQTYSGFSKILKIHHEDLLQFYLEEVEKTMSQKRRNVSKNILLAKSFNELMIITAHEHGSAMEACIDCPGVDHLEQEDLKVLLKYVQFANVWIDSVRAYSVSDIDCFKEVSGRDDRLTEFLQQVKSTLGSAFAELKLNIYEFAAFKAFCIWKLGFFSTSRTMKTVAEDHYDGVSSALRNYYKNQLKMDDCDIAIRLGNITLQIVTVTNIYHDLICLHLKVGMPI</sequence>
<dbReference type="Pfam" id="PF00104">
    <property type="entry name" value="Hormone_recep"/>
    <property type="match status" value="1"/>
</dbReference>
<evidence type="ECO:0000256" key="8">
    <source>
        <dbReference type="ARBA" id="ARBA00023170"/>
    </source>
</evidence>
<feature type="domain" description="Nuclear receptor" evidence="12">
    <location>
        <begin position="5"/>
        <end position="79"/>
    </location>
</feature>
<reference evidence="14 15" key="1">
    <citation type="journal article" date="1998" name="Science">
        <title>Genome sequence of the nematode C. elegans: a platform for investigating biology.</title>
        <authorList>
            <consortium name="The C. elegans sequencing consortium"/>
            <person name="Sulson J.E."/>
            <person name="Waterston R."/>
        </authorList>
    </citation>
    <scope>NUCLEOTIDE SEQUENCE [LARGE SCALE GENOMIC DNA]</scope>
    <source>
        <strain evidence="14 15">Bristol N2</strain>
    </source>
</reference>
<evidence type="ECO:0000259" key="13">
    <source>
        <dbReference type="PROSITE" id="PS51843"/>
    </source>
</evidence>
<dbReference type="SMART" id="SM00399">
    <property type="entry name" value="ZnF_C4"/>
    <property type="match status" value="1"/>
</dbReference>
<keyword evidence="5 10" id="KW-0805">Transcription regulation</keyword>
<keyword evidence="8 10" id="KW-0675">Receptor</keyword>
<dbReference type="InterPro" id="IPR013088">
    <property type="entry name" value="Znf_NHR/GATA"/>
</dbReference>
<dbReference type="IntAct" id="O16537">
    <property type="interactions" value="1"/>
</dbReference>
<proteinExistence type="inferred from homology"/>
<evidence type="ECO:0000256" key="9">
    <source>
        <dbReference type="ARBA" id="ARBA00023242"/>
    </source>
</evidence>
<dbReference type="Pfam" id="PF00105">
    <property type="entry name" value="zf-C4"/>
    <property type="match status" value="1"/>
</dbReference>
<evidence type="ECO:0000313" key="15">
    <source>
        <dbReference type="Proteomes" id="UP000001940"/>
    </source>
</evidence>
<evidence type="ECO:0000256" key="6">
    <source>
        <dbReference type="ARBA" id="ARBA00023125"/>
    </source>
</evidence>
<organism evidence="14 15">
    <name type="scientific">Caenorhabditis elegans</name>
    <dbReference type="NCBI Taxonomy" id="6239"/>
    <lineage>
        <taxon>Eukaryota</taxon>
        <taxon>Metazoa</taxon>
        <taxon>Ecdysozoa</taxon>
        <taxon>Nematoda</taxon>
        <taxon>Chromadorea</taxon>
        <taxon>Rhabditida</taxon>
        <taxon>Rhabditina</taxon>
        <taxon>Rhabditomorpha</taxon>
        <taxon>Rhabditoidea</taxon>
        <taxon>Rhabditidae</taxon>
        <taxon>Peloderinae</taxon>
        <taxon>Caenorhabditis</taxon>
    </lineage>
</organism>
<feature type="region of interest" description="Disordered" evidence="11">
    <location>
        <begin position="76"/>
        <end position="103"/>
    </location>
</feature>
<dbReference type="PROSITE" id="PS51030">
    <property type="entry name" value="NUCLEAR_REC_DBD_2"/>
    <property type="match status" value="1"/>
</dbReference>
<keyword evidence="15" id="KW-1185">Reference proteome</keyword>
<name>O16537_CAEEL</name>
<evidence type="ECO:0000256" key="5">
    <source>
        <dbReference type="ARBA" id="ARBA00023015"/>
    </source>
</evidence>
<dbReference type="KEGG" id="cel:CELE_C17A2.8"/>
<dbReference type="eggNOG" id="KOG3575">
    <property type="taxonomic scope" value="Eukaryota"/>
</dbReference>
<evidence type="ECO:0000256" key="11">
    <source>
        <dbReference type="SAM" id="MobiDB-lite"/>
    </source>
</evidence>